<name>A0A0R3UD43_MESCO</name>
<proteinExistence type="predicted"/>
<reference evidence="4" key="1">
    <citation type="submission" date="2017-02" db="UniProtKB">
        <authorList>
            <consortium name="WormBaseParasite"/>
        </authorList>
    </citation>
    <scope>IDENTIFICATION</scope>
</reference>
<evidence type="ECO:0000313" key="4">
    <source>
        <dbReference type="WBParaSite" id="MCOS_0000484101-mRNA-1"/>
    </source>
</evidence>
<feature type="region of interest" description="Disordered" evidence="1">
    <location>
        <begin position="1"/>
        <end position="23"/>
    </location>
</feature>
<evidence type="ECO:0000256" key="1">
    <source>
        <dbReference type="SAM" id="MobiDB-lite"/>
    </source>
</evidence>
<sequence length="77" mass="8653">MTSQTSTRNHTGNTHRHSSEDPQTLEAAYLRSRKVVPRKSGIALRLYTTSNLNDESHSKRSCRLIRRLTSAGRGLST</sequence>
<evidence type="ECO:0000313" key="3">
    <source>
        <dbReference type="Proteomes" id="UP000267029"/>
    </source>
</evidence>
<accession>A0A0R3UD43</accession>
<reference evidence="2 3" key="2">
    <citation type="submission" date="2018-10" db="EMBL/GenBank/DDBJ databases">
        <authorList>
            <consortium name="Pathogen Informatics"/>
        </authorList>
    </citation>
    <scope>NUCLEOTIDE SEQUENCE [LARGE SCALE GENOMIC DNA]</scope>
</reference>
<evidence type="ECO:0000313" key="2">
    <source>
        <dbReference type="EMBL" id="VDD78839.1"/>
    </source>
</evidence>
<keyword evidence="3" id="KW-1185">Reference proteome</keyword>
<protein>
    <submittedName>
        <fullName evidence="2 4">Uncharacterized protein</fullName>
    </submittedName>
</protein>
<dbReference type="WBParaSite" id="MCOS_0000484101-mRNA-1">
    <property type="protein sequence ID" value="MCOS_0000484101-mRNA-1"/>
    <property type="gene ID" value="MCOS_0000484101"/>
</dbReference>
<dbReference type="Proteomes" id="UP000267029">
    <property type="component" value="Unassembled WGS sequence"/>
</dbReference>
<gene>
    <name evidence="2" type="ORF">MCOS_LOCUS4842</name>
</gene>
<dbReference type="AlphaFoldDB" id="A0A0R3UD43"/>
<dbReference type="EMBL" id="UXSR01002445">
    <property type="protein sequence ID" value="VDD78839.1"/>
    <property type="molecule type" value="Genomic_DNA"/>
</dbReference>
<organism evidence="4">
    <name type="scientific">Mesocestoides corti</name>
    <name type="common">Flatworm</name>
    <dbReference type="NCBI Taxonomy" id="53468"/>
    <lineage>
        <taxon>Eukaryota</taxon>
        <taxon>Metazoa</taxon>
        <taxon>Spiralia</taxon>
        <taxon>Lophotrochozoa</taxon>
        <taxon>Platyhelminthes</taxon>
        <taxon>Cestoda</taxon>
        <taxon>Eucestoda</taxon>
        <taxon>Cyclophyllidea</taxon>
        <taxon>Mesocestoididae</taxon>
        <taxon>Mesocestoides</taxon>
    </lineage>
</organism>
<feature type="compositionally biased region" description="Polar residues" evidence="1">
    <location>
        <begin position="1"/>
        <end position="12"/>
    </location>
</feature>